<keyword evidence="11" id="KW-0670">Pyruvate</keyword>
<evidence type="ECO:0000256" key="2">
    <source>
        <dbReference type="ARBA" id="ARBA00022448"/>
    </source>
</evidence>
<dbReference type="CDD" id="cd03377">
    <property type="entry name" value="TPP_PFOR_PNO"/>
    <property type="match status" value="1"/>
</dbReference>
<dbReference type="PROSITE" id="PS51379">
    <property type="entry name" value="4FE4S_FER_2"/>
    <property type="match status" value="2"/>
</dbReference>
<dbReference type="Gene3D" id="3.40.920.10">
    <property type="entry name" value="Pyruvate-ferredoxin oxidoreductase, PFOR, domain III"/>
    <property type="match status" value="1"/>
</dbReference>
<dbReference type="SUPFAM" id="SSF52518">
    <property type="entry name" value="Thiamin diphosphate-binding fold (THDP-binding)"/>
    <property type="match status" value="2"/>
</dbReference>
<dbReference type="Gene3D" id="3.40.50.970">
    <property type="match status" value="2"/>
</dbReference>
<dbReference type="Pfam" id="PF02775">
    <property type="entry name" value="TPP_enzyme_C"/>
    <property type="match status" value="1"/>
</dbReference>
<feature type="domain" description="4Fe-4S ferredoxin-type" evidence="10">
    <location>
        <begin position="680"/>
        <end position="709"/>
    </location>
</feature>
<dbReference type="Pfam" id="PF17147">
    <property type="entry name" value="PFOR_II"/>
    <property type="match status" value="1"/>
</dbReference>
<dbReference type="InterPro" id="IPR019456">
    <property type="entry name" value="Pyrv-flavodox_OxRtase_EKR"/>
</dbReference>
<accession>A0ABS4NDZ2</accession>
<evidence type="ECO:0000256" key="6">
    <source>
        <dbReference type="ARBA" id="ARBA00023002"/>
    </source>
</evidence>
<keyword evidence="3" id="KW-0004">4Fe-4S</keyword>
<dbReference type="PANTHER" id="PTHR32154:SF0">
    <property type="entry name" value="PYRUVATE-FLAVODOXIN OXIDOREDUCTASE-RELATED"/>
    <property type="match status" value="1"/>
</dbReference>
<comment type="caution">
    <text evidence="11">The sequence shown here is derived from an EMBL/GenBank/DDBJ whole genome shotgun (WGS) entry which is preliminary data.</text>
</comment>
<dbReference type="GO" id="GO:0019164">
    <property type="term" value="F:pyruvate synthase activity"/>
    <property type="evidence" value="ECO:0007669"/>
    <property type="project" value="UniProtKB-EC"/>
</dbReference>
<proteinExistence type="inferred from homology"/>
<dbReference type="NCBIfam" id="TIGR02176">
    <property type="entry name" value="pyruv_ox_red"/>
    <property type="match status" value="1"/>
</dbReference>
<evidence type="ECO:0000256" key="8">
    <source>
        <dbReference type="ARBA" id="ARBA00023014"/>
    </source>
</evidence>
<dbReference type="InterPro" id="IPR029061">
    <property type="entry name" value="THDP-binding"/>
</dbReference>
<dbReference type="InterPro" id="IPR050722">
    <property type="entry name" value="Pyruvate:ferred/Flavod_OxRd"/>
</dbReference>
<gene>
    <name evidence="11" type="ORF">J2Z80_000754</name>
</gene>
<dbReference type="Pfam" id="PF10371">
    <property type="entry name" value="EKR"/>
    <property type="match status" value="1"/>
</dbReference>
<evidence type="ECO:0000256" key="5">
    <source>
        <dbReference type="ARBA" id="ARBA00022982"/>
    </source>
</evidence>
<evidence type="ECO:0000313" key="12">
    <source>
        <dbReference type="Proteomes" id="UP001166402"/>
    </source>
</evidence>
<dbReference type="InterPro" id="IPR002880">
    <property type="entry name" value="Pyrv_Fd/Flavodoxin_OxRdtase_N"/>
</dbReference>
<reference evidence="11" key="1">
    <citation type="submission" date="2021-03" db="EMBL/GenBank/DDBJ databases">
        <title>Genomic Encyclopedia of Type Strains, Phase IV (KMG-IV): sequencing the most valuable type-strain genomes for metagenomic binning, comparative biology and taxonomic classification.</title>
        <authorList>
            <person name="Goeker M."/>
        </authorList>
    </citation>
    <scope>NUCLEOTIDE SEQUENCE</scope>
    <source>
        <strain evidence="11">DSM 101588</strain>
    </source>
</reference>
<keyword evidence="5 9" id="KW-0249">Electron transport</keyword>
<feature type="domain" description="4Fe-4S ferredoxin-type" evidence="10">
    <location>
        <begin position="736"/>
        <end position="765"/>
    </location>
</feature>
<protein>
    <recommendedName>
        <fullName evidence="9">Pyruvate:ferredoxin oxidoreductase</fullName>
        <ecNumber evidence="9">1.2.7.1</ecNumber>
    </recommendedName>
    <alternativeName>
        <fullName evidence="9">Pyruvate synthase</fullName>
    </alternativeName>
</protein>
<dbReference type="InterPro" id="IPR037112">
    <property type="entry name" value="Pyrv-flavodox_OxR_EKR_sf"/>
</dbReference>
<dbReference type="InterPro" id="IPR019752">
    <property type="entry name" value="Pyrv/ketoisovalerate_OxRed_cat"/>
</dbReference>
<dbReference type="InterPro" id="IPR002869">
    <property type="entry name" value="Pyrv_flavodox_OxRed_cen"/>
</dbReference>
<keyword evidence="8" id="KW-0411">Iron-sulfur</keyword>
<keyword evidence="4" id="KW-0479">Metal-binding</keyword>
<evidence type="ECO:0000256" key="4">
    <source>
        <dbReference type="ARBA" id="ARBA00022723"/>
    </source>
</evidence>
<dbReference type="Pfam" id="PF12838">
    <property type="entry name" value="Fer4_7"/>
    <property type="match status" value="1"/>
</dbReference>
<keyword evidence="6 9" id="KW-0560">Oxidoreductase</keyword>
<dbReference type="PANTHER" id="PTHR32154">
    <property type="entry name" value="PYRUVATE-FLAVODOXIN OXIDOREDUCTASE-RELATED"/>
    <property type="match status" value="1"/>
</dbReference>
<dbReference type="InterPro" id="IPR011766">
    <property type="entry name" value="TPP_enzyme_TPP-bd"/>
</dbReference>
<dbReference type="PROSITE" id="PS00198">
    <property type="entry name" value="4FE4S_FER_1"/>
    <property type="match status" value="1"/>
</dbReference>
<name>A0ABS4NDZ2_9THEO</name>
<evidence type="ECO:0000259" key="10">
    <source>
        <dbReference type="PROSITE" id="PS51379"/>
    </source>
</evidence>
<dbReference type="Pfam" id="PF01558">
    <property type="entry name" value="POR"/>
    <property type="match status" value="1"/>
</dbReference>
<dbReference type="SUPFAM" id="SSF54862">
    <property type="entry name" value="4Fe-4S ferredoxins"/>
    <property type="match status" value="1"/>
</dbReference>
<dbReference type="InterPro" id="IPR009014">
    <property type="entry name" value="Transketo_C/PFOR_II"/>
</dbReference>
<evidence type="ECO:0000313" key="11">
    <source>
        <dbReference type="EMBL" id="MBP2071243.1"/>
    </source>
</evidence>
<evidence type="ECO:0000256" key="9">
    <source>
        <dbReference type="PIRNR" id="PIRNR000159"/>
    </source>
</evidence>
<dbReference type="SUPFAM" id="SSF53323">
    <property type="entry name" value="Pyruvate-ferredoxin oxidoreductase, PFOR, domain III"/>
    <property type="match status" value="1"/>
</dbReference>
<comment type="catalytic activity">
    <reaction evidence="9">
        <text>2 oxidized [2Fe-2S]-[ferredoxin] + pyruvate + CoA = 2 reduced [2Fe-2S]-[ferredoxin] + acetyl-CoA + CO2 + H(+)</text>
        <dbReference type="Rhea" id="RHEA:12765"/>
        <dbReference type="Rhea" id="RHEA-COMP:10000"/>
        <dbReference type="Rhea" id="RHEA-COMP:10001"/>
        <dbReference type="ChEBI" id="CHEBI:15361"/>
        <dbReference type="ChEBI" id="CHEBI:15378"/>
        <dbReference type="ChEBI" id="CHEBI:16526"/>
        <dbReference type="ChEBI" id="CHEBI:33737"/>
        <dbReference type="ChEBI" id="CHEBI:33738"/>
        <dbReference type="ChEBI" id="CHEBI:57287"/>
        <dbReference type="ChEBI" id="CHEBI:57288"/>
        <dbReference type="EC" id="1.2.7.1"/>
    </reaction>
</comment>
<dbReference type="InterPro" id="IPR017896">
    <property type="entry name" value="4Fe4S_Fe-S-bd"/>
</dbReference>
<dbReference type="RefSeq" id="WP_209453183.1">
    <property type="nucleotide sequence ID" value="NZ_JAGGLT010000006.1"/>
</dbReference>
<dbReference type="SUPFAM" id="SSF52922">
    <property type="entry name" value="TK C-terminal domain-like"/>
    <property type="match status" value="1"/>
</dbReference>
<evidence type="ECO:0000256" key="3">
    <source>
        <dbReference type="ARBA" id="ARBA00022485"/>
    </source>
</evidence>
<dbReference type="InterPro" id="IPR017900">
    <property type="entry name" value="4Fe4S_Fe_S_CS"/>
</dbReference>
<dbReference type="Gene3D" id="3.30.70.20">
    <property type="match status" value="1"/>
</dbReference>
<organism evidence="11 12">
    <name type="scientific">Thermoanaerobacterium butyriciformans</name>
    <dbReference type="NCBI Taxonomy" id="1702242"/>
    <lineage>
        <taxon>Bacteria</taxon>
        <taxon>Bacillati</taxon>
        <taxon>Bacillota</taxon>
        <taxon>Clostridia</taxon>
        <taxon>Thermoanaerobacterales</taxon>
        <taxon>Thermoanaerobacteraceae</taxon>
        <taxon>Thermoanaerobacterium</taxon>
    </lineage>
</organism>
<evidence type="ECO:0000256" key="7">
    <source>
        <dbReference type="ARBA" id="ARBA00023004"/>
    </source>
</evidence>
<dbReference type="SMART" id="SM00890">
    <property type="entry name" value="EKR"/>
    <property type="match status" value="1"/>
</dbReference>
<dbReference type="Proteomes" id="UP001166402">
    <property type="component" value="Unassembled WGS sequence"/>
</dbReference>
<dbReference type="EMBL" id="JAGGLT010000006">
    <property type="protein sequence ID" value="MBP2071243.1"/>
    <property type="molecule type" value="Genomic_DNA"/>
</dbReference>
<keyword evidence="7" id="KW-0408">Iron</keyword>
<comment type="similarity">
    <text evidence="1 9">Belongs to the pyruvate:ferredoxin/flavodoxin oxidoreductase family.</text>
</comment>
<dbReference type="InterPro" id="IPR011895">
    <property type="entry name" value="Pyrv_flavodox_OxRed"/>
</dbReference>
<dbReference type="Gene3D" id="4.10.780.10">
    <property type="entry name" value="Pyruvate-flavodoxin oxidoreductase, EKR domain"/>
    <property type="match status" value="1"/>
</dbReference>
<sequence length="1175" mass="129100">MSKVMKTMDGNTAAAHVAYAFTEVAAIYPITPSSPMAEHVDEWSAHGRKNLFGQEVKVIEMQSEAGAAGAVHGSLAAGALTTTFTASQGLLLMIPNMYKIAGELLPGVFHVSARALASHALSIFGDHQDVMACRQTGFALLASGSVQEVMDLAAVAHLSAIKGRVPFLHFFDGFRTSHEYQKIEVMDYEDLRKLLDMDAVRAFKKRALNPEHPVTRGTAQNPDIYFQEREASNKYYNAIPDIVEEYMNEISKITGREYKLFNYYGAPDAERIVIAMGSVTETIEETIDYLLKKGEKVGVVKVHLYRPFSFKHFLNAIPKTVKKIAVLDRTKEAGAFGEPLYEDVRAAFYDSELKPVIVGGRYGLGSKDTTPAQIIAVFDNLKSDTPKNNFTIGIVDDVTNTSLPVGEEIETTPEGTISCKFWGFGSDGTVGANKSAIQIIGDNTDMYAQAYFAYDSKKSGGVTISHLRFGKKPIRSTYLINNADFVACHKQAYVYNYDVLAGLKKGGTFLLNCTWKPEELDEKLPASMKRYIAKNNINFYIINAVDIAKELGLGARINMIMQSAFFKLANIIPIDEAVKHLKDAIVKSYGHKGEKIVNMNYAAVDRGIDALVKVDVPASWADAEDEVKEERNVPDFIKNIADVMNRQEGDKLPVSAFVGMEDGTFPMGTAAYEKRGIAVDVPEWQIDNCIQCNQCAYVCPHAAIRPFLLNEEEVKTAPEGFTSKKAIGKGLEGLNFRIQVSVLDCTGCGVCANTCPSKEKSLIMKPLETQLDQAKNWEYAMSLSHKENPLGTDTVKGSQFEQPLLEFSGACAGCGETPYARLVTQLFGDRMLIANATGCSSIWGGSAPSTPYTVNKDGHGPAWANSLFEDNAEFGFGMALAVKQQREKLADIVKEALELDLTQDLKNALKLWLDNLNSSEITKKTANIIVSLIQDYKTDDGKIKELLNEILDRKEYLVKKSQWIFGGDGWAYDIGFGGLDHVLASGEDVNVLVFDTEVYSNTGGQSSKATPVGAVAQFAAAGKGIGKKDLGRIAMSYGYVYVAQIAMGANQAQTIKALKEAESYPGPSLIIAYAPCINHGIRLGMGCSQIEEKKAVEAGYWHLYRYNPMLKAEGKNPFILDSKAPTASYKEFIMGEVRYSSLAKTFPDRAEALFEKAEELAKEKYETYKKLAEQN</sequence>
<dbReference type="EC" id="1.2.7.1" evidence="9"/>
<dbReference type="InterPro" id="IPR033412">
    <property type="entry name" value="PFOR_II"/>
</dbReference>
<evidence type="ECO:0000256" key="1">
    <source>
        <dbReference type="ARBA" id="ARBA00009032"/>
    </source>
</evidence>
<dbReference type="Pfam" id="PF01855">
    <property type="entry name" value="POR_N"/>
    <property type="match status" value="1"/>
</dbReference>
<dbReference type="Gene3D" id="3.40.50.920">
    <property type="match status" value="1"/>
</dbReference>
<dbReference type="CDD" id="cd07034">
    <property type="entry name" value="TPP_PYR_PFOR_IOR-alpha_like"/>
    <property type="match status" value="1"/>
</dbReference>
<keyword evidence="2 9" id="KW-0813">Transport</keyword>
<dbReference type="PIRSF" id="PIRSF000159">
    <property type="entry name" value="NifJ"/>
    <property type="match status" value="1"/>
</dbReference>
<keyword evidence="12" id="KW-1185">Reference proteome</keyword>